<evidence type="ECO:0000259" key="6">
    <source>
        <dbReference type="PROSITE" id="PS50089"/>
    </source>
</evidence>
<feature type="compositionally biased region" description="Low complexity" evidence="5">
    <location>
        <begin position="62"/>
        <end position="78"/>
    </location>
</feature>
<dbReference type="Proteomes" id="UP000813824">
    <property type="component" value="Unassembled WGS sequence"/>
</dbReference>
<dbReference type="InterPro" id="IPR000504">
    <property type="entry name" value="RRM_dom"/>
</dbReference>
<proteinExistence type="predicted"/>
<gene>
    <name evidence="7" type="ORF">BXZ70DRAFT_958471</name>
</gene>
<keyword evidence="1" id="KW-0479">Metal-binding</keyword>
<sequence length="739" mass="80516">MAKHSFSYPAIPASAPTSPAVLRKTDRNSPATPQRTTNRVNNRHSQSPYTPATSISTPYTPLSLRSAPSSSGSTLVTPASANARRLSLSLSPEVSFQGKNSKKSLADIAENWRTRANENGIRVTSGESQFADDEGDDHIEMDSLNFFASDKPLLPAPFLSSQRRARAMSQVHPQMFSGPLTQIPNPTQFSTPGRIPLAQTFTLSPGFLNTPPPKPDVTNKYRIRGSVTDPAHTRRRPAFGQSSELCDIDEDEYMPYPPAFSPPTPGQIQSQTLPLHLNDSFNFSNLSNLSDELSYYDAVSHFDNIPLPAPVEPVLCCSVCGLSNGALALLNPCAHPLCSACLTSALNIVGEKDMECAVCNIKVDDFKLQNYKGPSSGSAISPPAMEAPHNAYSDSFSFTPGFLDGSFEDFVDRAQGTSTPVGGARSSKMPPKTDESVVLRIDNVPWDITPPAIVTWLRHPVERVHVLLDRKGKTLSHAYVEMATPEAAKAALRSSQNSVLGRGKRARGVTVTRCNQEELMRALFPSWQGNFEGTRPSLTGLSNEHVITTLQQGLISDVELKSLLHLIRSPDSHFLKVPSLPFHSLISILSKFPTDEDSRVFWSLSLRDILYDVTFAAVQVLLSRVEDNPFSEWTGLLAQLVRATMDCHAFTAEQMSKLSDILEAALPQSKSNSNSNSAGTRTATHTPDSVRSGAEPFQPSRKANSHVSRNTSPYGNLAKEFGVEPHLVEALAQRLSKLT</sequence>
<dbReference type="Gene3D" id="3.30.70.330">
    <property type="match status" value="1"/>
</dbReference>
<dbReference type="InterPro" id="IPR035979">
    <property type="entry name" value="RBD_domain_sf"/>
</dbReference>
<keyword evidence="8" id="KW-1185">Reference proteome</keyword>
<dbReference type="InterPro" id="IPR001841">
    <property type="entry name" value="Znf_RING"/>
</dbReference>
<feature type="compositionally biased region" description="Polar residues" evidence="5">
    <location>
        <begin position="668"/>
        <end position="689"/>
    </location>
</feature>
<keyword evidence="2 4" id="KW-0863">Zinc-finger</keyword>
<dbReference type="CDD" id="cd16449">
    <property type="entry name" value="RING-HC"/>
    <property type="match status" value="1"/>
</dbReference>
<name>A0A8K0UG50_9AGAR</name>
<dbReference type="SMART" id="SM00360">
    <property type="entry name" value="RRM"/>
    <property type="match status" value="1"/>
</dbReference>
<dbReference type="InterPro" id="IPR012677">
    <property type="entry name" value="Nucleotide-bd_a/b_plait_sf"/>
</dbReference>
<comment type="caution">
    <text evidence="7">The sequence shown here is derived from an EMBL/GenBank/DDBJ whole genome shotgun (WGS) entry which is preliminary data.</text>
</comment>
<dbReference type="InterPro" id="IPR017907">
    <property type="entry name" value="Znf_RING_CS"/>
</dbReference>
<feature type="region of interest" description="Disordered" evidence="5">
    <location>
        <begin position="668"/>
        <end position="713"/>
    </location>
</feature>
<evidence type="ECO:0000256" key="3">
    <source>
        <dbReference type="ARBA" id="ARBA00022833"/>
    </source>
</evidence>
<feature type="domain" description="RING-type" evidence="6">
    <location>
        <begin position="317"/>
        <end position="360"/>
    </location>
</feature>
<feature type="compositionally biased region" description="Polar residues" evidence="5">
    <location>
        <begin position="28"/>
        <end position="60"/>
    </location>
</feature>
<feature type="compositionally biased region" description="Polar residues" evidence="5">
    <location>
        <begin position="701"/>
        <end position="713"/>
    </location>
</feature>
<dbReference type="AlphaFoldDB" id="A0A8K0UG50"/>
<evidence type="ECO:0000256" key="5">
    <source>
        <dbReference type="SAM" id="MobiDB-lite"/>
    </source>
</evidence>
<dbReference type="CDD" id="cd12254">
    <property type="entry name" value="RRM_hnRNPH_ESRPs_RBM12_like"/>
    <property type="match status" value="1"/>
</dbReference>
<dbReference type="PROSITE" id="PS00518">
    <property type="entry name" value="ZF_RING_1"/>
    <property type="match status" value="1"/>
</dbReference>
<evidence type="ECO:0000313" key="8">
    <source>
        <dbReference type="Proteomes" id="UP000813824"/>
    </source>
</evidence>
<dbReference type="GO" id="GO:0003723">
    <property type="term" value="F:RNA binding"/>
    <property type="evidence" value="ECO:0007669"/>
    <property type="project" value="InterPro"/>
</dbReference>
<dbReference type="GO" id="GO:0008270">
    <property type="term" value="F:zinc ion binding"/>
    <property type="evidence" value="ECO:0007669"/>
    <property type="project" value="UniProtKB-KW"/>
</dbReference>
<protein>
    <recommendedName>
        <fullName evidence="6">RING-type domain-containing protein</fullName>
    </recommendedName>
</protein>
<evidence type="ECO:0000313" key="7">
    <source>
        <dbReference type="EMBL" id="KAH8083335.1"/>
    </source>
</evidence>
<dbReference type="PROSITE" id="PS50089">
    <property type="entry name" value="ZF_RING_2"/>
    <property type="match status" value="1"/>
</dbReference>
<organism evidence="7 8">
    <name type="scientific">Cristinia sonorae</name>
    <dbReference type="NCBI Taxonomy" id="1940300"/>
    <lineage>
        <taxon>Eukaryota</taxon>
        <taxon>Fungi</taxon>
        <taxon>Dikarya</taxon>
        <taxon>Basidiomycota</taxon>
        <taxon>Agaricomycotina</taxon>
        <taxon>Agaricomycetes</taxon>
        <taxon>Agaricomycetidae</taxon>
        <taxon>Agaricales</taxon>
        <taxon>Pleurotineae</taxon>
        <taxon>Stephanosporaceae</taxon>
        <taxon>Cristinia</taxon>
    </lineage>
</organism>
<reference evidence="7" key="1">
    <citation type="journal article" date="2021" name="New Phytol.">
        <title>Evolutionary innovations through gain and loss of genes in the ectomycorrhizal Boletales.</title>
        <authorList>
            <person name="Wu G."/>
            <person name="Miyauchi S."/>
            <person name="Morin E."/>
            <person name="Kuo A."/>
            <person name="Drula E."/>
            <person name="Varga T."/>
            <person name="Kohler A."/>
            <person name="Feng B."/>
            <person name="Cao Y."/>
            <person name="Lipzen A."/>
            <person name="Daum C."/>
            <person name="Hundley H."/>
            <person name="Pangilinan J."/>
            <person name="Johnson J."/>
            <person name="Barry K."/>
            <person name="LaButti K."/>
            <person name="Ng V."/>
            <person name="Ahrendt S."/>
            <person name="Min B."/>
            <person name="Choi I.G."/>
            <person name="Park H."/>
            <person name="Plett J.M."/>
            <person name="Magnuson J."/>
            <person name="Spatafora J.W."/>
            <person name="Nagy L.G."/>
            <person name="Henrissat B."/>
            <person name="Grigoriev I.V."/>
            <person name="Yang Z.L."/>
            <person name="Xu J."/>
            <person name="Martin F.M."/>
        </authorList>
    </citation>
    <scope>NUCLEOTIDE SEQUENCE</scope>
    <source>
        <strain evidence="7">KKN 215</strain>
    </source>
</reference>
<dbReference type="SUPFAM" id="SSF54928">
    <property type="entry name" value="RNA-binding domain, RBD"/>
    <property type="match status" value="1"/>
</dbReference>
<dbReference type="EMBL" id="JAEVFJ010000048">
    <property type="protein sequence ID" value="KAH8083335.1"/>
    <property type="molecule type" value="Genomic_DNA"/>
</dbReference>
<accession>A0A8K0UG50</accession>
<evidence type="ECO:0000256" key="1">
    <source>
        <dbReference type="ARBA" id="ARBA00022723"/>
    </source>
</evidence>
<feature type="compositionally biased region" description="Low complexity" evidence="5">
    <location>
        <begin position="7"/>
        <end position="20"/>
    </location>
</feature>
<keyword evidence="3" id="KW-0862">Zinc</keyword>
<feature type="region of interest" description="Disordered" evidence="5">
    <location>
        <begin position="1"/>
        <end position="78"/>
    </location>
</feature>
<evidence type="ECO:0000256" key="4">
    <source>
        <dbReference type="PROSITE-ProRule" id="PRU00175"/>
    </source>
</evidence>
<dbReference type="OrthoDB" id="336240at2759"/>
<evidence type="ECO:0000256" key="2">
    <source>
        <dbReference type="ARBA" id="ARBA00022771"/>
    </source>
</evidence>